<accession>A0A6M0IEG3</accession>
<comment type="caution">
    <text evidence="4">The sequence shown here is derived from an EMBL/GenBank/DDBJ whole genome shotgun (WGS) entry which is preliminary data.</text>
</comment>
<dbReference type="InterPro" id="IPR000683">
    <property type="entry name" value="Gfo/Idh/MocA-like_OxRdtase_N"/>
</dbReference>
<reference evidence="4 5" key="1">
    <citation type="submission" date="2020-02" db="EMBL/GenBank/DDBJ databases">
        <title>Draft genome sequence of two Spirosoma agri KCTC 52727 and Spirosoma terrae KCTC 52035.</title>
        <authorList>
            <person name="Rojas J."/>
            <person name="Ambika Manirajan B."/>
            <person name="Ratering S."/>
            <person name="Suarez C."/>
            <person name="Schnell S."/>
        </authorList>
    </citation>
    <scope>NUCLEOTIDE SEQUENCE [LARGE SCALE GENOMIC DNA]</scope>
    <source>
        <strain evidence="4 5">KCTC 52727</strain>
    </source>
</reference>
<dbReference type="Proteomes" id="UP000477386">
    <property type="component" value="Unassembled WGS sequence"/>
</dbReference>
<keyword evidence="1" id="KW-0560">Oxidoreductase</keyword>
<dbReference type="InterPro" id="IPR055170">
    <property type="entry name" value="GFO_IDH_MocA-like_dom"/>
</dbReference>
<dbReference type="AlphaFoldDB" id="A0A6M0IEG3"/>
<dbReference type="InterPro" id="IPR050463">
    <property type="entry name" value="Gfo/Idh/MocA_oxidrdct_glycsds"/>
</dbReference>
<proteinExistence type="predicted"/>
<dbReference type="SUPFAM" id="SSF55347">
    <property type="entry name" value="Glyceraldehyde-3-phosphate dehydrogenase-like, C-terminal domain"/>
    <property type="match status" value="1"/>
</dbReference>
<dbReference type="Gene3D" id="3.40.50.720">
    <property type="entry name" value="NAD(P)-binding Rossmann-like Domain"/>
    <property type="match status" value="1"/>
</dbReference>
<organism evidence="4 5">
    <name type="scientific">Spirosoma agri</name>
    <dbReference type="NCBI Taxonomy" id="1987381"/>
    <lineage>
        <taxon>Bacteria</taxon>
        <taxon>Pseudomonadati</taxon>
        <taxon>Bacteroidota</taxon>
        <taxon>Cytophagia</taxon>
        <taxon>Cytophagales</taxon>
        <taxon>Cytophagaceae</taxon>
        <taxon>Spirosoma</taxon>
    </lineage>
</organism>
<dbReference type="PANTHER" id="PTHR43818:SF11">
    <property type="entry name" value="BCDNA.GH03377"/>
    <property type="match status" value="1"/>
</dbReference>
<dbReference type="GO" id="GO:0016491">
    <property type="term" value="F:oxidoreductase activity"/>
    <property type="evidence" value="ECO:0007669"/>
    <property type="project" value="UniProtKB-KW"/>
</dbReference>
<evidence type="ECO:0000313" key="4">
    <source>
        <dbReference type="EMBL" id="NEU66659.1"/>
    </source>
</evidence>
<feature type="domain" description="GFO/IDH/MocA-like oxidoreductase" evidence="3">
    <location>
        <begin position="130"/>
        <end position="251"/>
    </location>
</feature>
<name>A0A6M0IEG3_9BACT</name>
<protein>
    <submittedName>
        <fullName evidence="4">Gfo/Idh/MocA family oxidoreductase</fullName>
    </submittedName>
</protein>
<dbReference type="Pfam" id="PF22725">
    <property type="entry name" value="GFO_IDH_MocA_C3"/>
    <property type="match status" value="1"/>
</dbReference>
<dbReference type="PANTHER" id="PTHR43818">
    <property type="entry name" value="BCDNA.GH03377"/>
    <property type="match status" value="1"/>
</dbReference>
<feature type="domain" description="Gfo/Idh/MocA-like oxidoreductase N-terminal" evidence="2">
    <location>
        <begin position="3"/>
        <end position="115"/>
    </location>
</feature>
<evidence type="ECO:0000313" key="5">
    <source>
        <dbReference type="Proteomes" id="UP000477386"/>
    </source>
</evidence>
<dbReference type="SUPFAM" id="SSF51735">
    <property type="entry name" value="NAD(P)-binding Rossmann-fold domains"/>
    <property type="match status" value="1"/>
</dbReference>
<dbReference type="Pfam" id="PF01408">
    <property type="entry name" value="GFO_IDH_MocA"/>
    <property type="match status" value="1"/>
</dbReference>
<dbReference type="GO" id="GO:0000166">
    <property type="term" value="F:nucleotide binding"/>
    <property type="evidence" value="ECO:0007669"/>
    <property type="project" value="InterPro"/>
</dbReference>
<sequence>MQRIAMLGGGFIGRFYAESIHGQRSRDKVVAIYARRDETAKKFAADYGCDFASTDMEAVIAHPDVDMVCIALPNNIHETAVNLCAKHKKSVVCTKPLGRTAEEALRMMKTVEEAGIFAGYLEDLCYTPKFLKALDSVKNGALGRILWAKSRETHPGPHSDWFWDKEQAGGGCMLDLGCHCVEIARSFIGKDVKPVEVMCWAATQVKPIDAEDHAIALVKYENGAIGQFEVSWTFRGGMDLRDEVMGTEGTIWINNFLRTGFEMFTTGRRSDGQNADGKGDNYVAEKAESTTGWLFPVGDEVNDLGYNHMFTDMFKSQEEGREPTETFYDGYVVNAVLDAAYKSAETKQWEKVILPVWRGQEGLTQQTTLVDYDEQHYLIKEEVTHDGRHKVILKDKQTGKISERDLQ</sequence>
<dbReference type="InterPro" id="IPR036291">
    <property type="entry name" value="NAD(P)-bd_dom_sf"/>
</dbReference>
<gene>
    <name evidence="4" type="ORF">GK091_07185</name>
</gene>
<keyword evidence="5" id="KW-1185">Reference proteome</keyword>
<dbReference type="Gene3D" id="3.30.360.10">
    <property type="entry name" value="Dihydrodipicolinate Reductase, domain 2"/>
    <property type="match status" value="1"/>
</dbReference>
<dbReference type="RefSeq" id="WP_164035907.1">
    <property type="nucleotide sequence ID" value="NZ_JAAGNZ010000001.1"/>
</dbReference>
<evidence type="ECO:0000259" key="2">
    <source>
        <dbReference type="Pfam" id="PF01408"/>
    </source>
</evidence>
<dbReference type="EMBL" id="JAAGNZ010000001">
    <property type="protein sequence ID" value="NEU66659.1"/>
    <property type="molecule type" value="Genomic_DNA"/>
</dbReference>
<evidence type="ECO:0000256" key="1">
    <source>
        <dbReference type="ARBA" id="ARBA00023002"/>
    </source>
</evidence>
<evidence type="ECO:0000259" key="3">
    <source>
        <dbReference type="Pfam" id="PF22725"/>
    </source>
</evidence>